<evidence type="ECO:0000256" key="1">
    <source>
        <dbReference type="ARBA" id="ARBA00004123"/>
    </source>
</evidence>
<dbReference type="CDD" id="cd22912">
    <property type="entry name" value="HFD_H4"/>
    <property type="match status" value="1"/>
</dbReference>
<evidence type="ECO:0000256" key="6">
    <source>
        <dbReference type="ARBA" id="ARBA00023242"/>
    </source>
</evidence>
<feature type="region of interest" description="Disordered" evidence="9">
    <location>
        <begin position="1"/>
        <end position="59"/>
    </location>
</feature>
<dbReference type="GO" id="GO:0003677">
    <property type="term" value="F:DNA binding"/>
    <property type="evidence" value="ECO:0007669"/>
    <property type="project" value="UniProtKB-KW"/>
</dbReference>
<keyword evidence="5 8" id="KW-0238">DNA-binding</keyword>
<dbReference type="RefSeq" id="XP_023632338.1">
    <property type="nucleotide sequence ID" value="XM_023776570.1"/>
</dbReference>
<dbReference type="GO" id="GO:0005634">
    <property type="term" value="C:nucleus"/>
    <property type="evidence" value="ECO:0007669"/>
    <property type="project" value="UniProtKB-SubCell"/>
</dbReference>
<accession>A0A2D3VHR4</accession>
<keyword evidence="11" id="KW-1185">Reference proteome</keyword>
<evidence type="ECO:0000256" key="7">
    <source>
        <dbReference type="ARBA" id="ARBA00023269"/>
    </source>
</evidence>
<dbReference type="OrthoDB" id="3919494at2759"/>
<dbReference type="Gene3D" id="1.10.20.10">
    <property type="entry name" value="Histone, subunit A"/>
    <property type="match status" value="1"/>
</dbReference>
<dbReference type="GO" id="GO:0000786">
    <property type="term" value="C:nucleosome"/>
    <property type="evidence" value="ECO:0007669"/>
    <property type="project" value="UniProtKB-KW"/>
</dbReference>
<dbReference type="EMBL" id="FJUY01000029">
    <property type="protein sequence ID" value="CZT25680.1"/>
    <property type="molecule type" value="Genomic_DNA"/>
</dbReference>
<dbReference type="Proteomes" id="UP000225277">
    <property type="component" value="Unassembled WGS sequence"/>
</dbReference>
<dbReference type="PANTHER" id="PTHR10484">
    <property type="entry name" value="HISTONE H4"/>
    <property type="match status" value="1"/>
</dbReference>
<evidence type="ECO:0000313" key="10">
    <source>
        <dbReference type="EMBL" id="CZT25680.1"/>
    </source>
</evidence>
<evidence type="ECO:0000256" key="8">
    <source>
        <dbReference type="RuleBase" id="RU000528"/>
    </source>
</evidence>
<feature type="compositionally biased region" description="Polar residues" evidence="9">
    <location>
        <begin position="1"/>
        <end position="13"/>
    </location>
</feature>
<dbReference type="SUPFAM" id="SSF47113">
    <property type="entry name" value="Histone-fold"/>
    <property type="match status" value="1"/>
</dbReference>
<evidence type="ECO:0000313" key="11">
    <source>
        <dbReference type="Proteomes" id="UP000225277"/>
    </source>
</evidence>
<keyword evidence="4 8" id="KW-0158">Chromosome</keyword>
<dbReference type="GO" id="GO:0030527">
    <property type="term" value="F:structural constituent of chromatin"/>
    <property type="evidence" value="ECO:0007669"/>
    <property type="project" value="InterPro"/>
</dbReference>
<dbReference type="PRINTS" id="PR00623">
    <property type="entry name" value="HISTONEH4"/>
</dbReference>
<dbReference type="STRING" id="112498.A0A2D3VHR4"/>
<dbReference type="AlphaFoldDB" id="A0A2D3VHR4"/>
<dbReference type="InterPro" id="IPR009072">
    <property type="entry name" value="Histone-fold"/>
</dbReference>
<evidence type="ECO:0000256" key="4">
    <source>
        <dbReference type="ARBA" id="ARBA00022454"/>
    </source>
</evidence>
<keyword evidence="7 8" id="KW-0544">Nucleosome core</keyword>
<evidence type="ECO:0000256" key="3">
    <source>
        <dbReference type="ARBA" id="ARBA00006564"/>
    </source>
</evidence>
<dbReference type="GO" id="GO:0046982">
    <property type="term" value="F:protein heterodimerization activity"/>
    <property type="evidence" value="ECO:0007669"/>
    <property type="project" value="InterPro"/>
</dbReference>
<protein>
    <recommendedName>
        <fullName evidence="8">Histone H4</fullName>
    </recommendedName>
</protein>
<evidence type="ECO:0000256" key="9">
    <source>
        <dbReference type="SAM" id="MobiDB-lite"/>
    </source>
</evidence>
<name>A0A2D3VHR4_9PEZI</name>
<comment type="function">
    <text evidence="8">Core component of nucleosome. Nucleosomes wrap and compact DNA into chromatin, limiting DNA accessibility to the cellular machineries which require DNA as a template. Histones thereby play a central role in transcription regulation, DNA repair, DNA replication and chromosomal stability. DNA accessibility is regulated via a complex set of post-translational modifications of histones, also called histone code, and nucleosome remodeling.</text>
</comment>
<dbReference type="InterPro" id="IPR001951">
    <property type="entry name" value="Histone_H4"/>
</dbReference>
<comment type="subcellular location">
    <subcellularLocation>
        <location evidence="2">Chromosome</location>
    </subcellularLocation>
    <subcellularLocation>
        <location evidence="1">Nucleus</location>
    </subcellularLocation>
</comment>
<comment type="subunit">
    <text evidence="8">The nucleosome is a histone octamer containing two molecules each of H2A, H2B, H3 and H4 assembled in one H3-H4 heterotetramer and two H2A-H2B heterodimers. The octamer wraps approximately 147 bp of DNA.</text>
</comment>
<dbReference type="GeneID" id="35606368"/>
<comment type="similarity">
    <text evidence="3 8">Belongs to the histone H4 family.</text>
</comment>
<proteinExistence type="inferred from homology"/>
<reference evidence="10 11" key="1">
    <citation type="submission" date="2016-03" db="EMBL/GenBank/DDBJ databases">
        <authorList>
            <person name="Ploux O."/>
        </authorList>
    </citation>
    <scope>NUCLEOTIDE SEQUENCE [LARGE SCALE GENOMIC DNA]</scope>
    <source>
        <strain evidence="10 11">URUG2</strain>
    </source>
</reference>
<keyword evidence="6 8" id="KW-0539">Nucleus</keyword>
<sequence>MAKFRSINSSQIIRSDVPHQSSSSSTPAPTPRVGGGLGKGKSNPIPRPSGGKGLGHKTLRRHRKIIRDNILGVTKGDIRRLARRGGVKRISGGIYGDIRTVLRQRLEVLLKDITAVVEVSGRKTVCCSDVVFVLNRLGTPIYGFGDNSR</sequence>
<evidence type="ECO:0000256" key="5">
    <source>
        <dbReference type="ARBA" id="ARBA00023125"/>
    </source>
</evidence>
<organism evidence="10 11">
    <name type="scientific">Ramularia collo-cygni</name>
    <dbReference type="NCBI Taxonomy" id="112498"/>
    <lineage>
        <taxon>Eukaryota</taxon>
        <taxon>Fungi</taxon>
        <taxon>Dikarya</taxon>
        <taxon>Ascomycota</taxon>
        <taxon>Pezizomycotina</taxon>
        <taxon>Dothideomycetes</taxon>
        <taxon>Dothideomycetidae</taxon>
        <taxon>Mycosphaerellales</taxon>
        <taxon>Mycosphaerellaceae</taxon>
        <taxon>Ramularia</taxon>
    </lineage>
</organism>
<dbReference type="SMART" id="SM00417">
    <property type="entry name" value="H4"/>
    <property type="match status" value="1"/>
</dbReference>
<gene>
    <name evidence="10" type="ORF">RCC_11349</name>
</gene>
<evidence type="ECO:0000256" key="2">
    <source>
        <dbReference type="ARBA" id="ARBA00004286"/>
    </source>
</evidence>